<dbReference type="GO" id="GO:0003677">
    <property type="term" value="F:DNA binding"/>
    <property type="evidence" value="ECO:0007669"/>
    <property type="project" value="InterPro"/>
</dbReference>
<dbReference type="SUPFAM" id="SSF88946">
    <property type="entry name" value="Sigma2 domain of RNA polymerase sigma factors"/>
    <property type="match status" value="1"/>
</dbReference>
<evidence type="ECO:0000256" key="3">
    <source>
        <dbReference type="ARBA" id="ARBA00023082"/>
    </source>
</evidence>
<gene>
    <name evidence="8" type="primary">rpoE_8</name>
    <name evidence="8" type="ORF">Cch02nite_47690</name>
</gene>
<dbReference type="Pfam" id="PF08281">
    <property type="entry name" value="Sigma70_r4_2"/>
    <property type="match status" value="1"/>
</dbReference>
<dbReference type="Gene3D" id="1.10.10.10">
    <property type="entry name" value="Winged helix-like DNA-binding domain superfamily/Winged helix DNA-binding domain"/>
    <property type="match status" value="1"/>
</dbReference>
<reference evidence="8 9" key="1">
    <citation type="submission" date="2021-01" db="EMBL/GenBank/DDBJ databases">
        <title>Whole genome shotgun sequence of Catellatospora chokoriensis NBRC 107358.</title>
        <authorList>
            <person name="Komaki H."/>
            <person name="Tamura T."/>
        </authorList>
    </citation>
    <scope>NUCLEOTIDE SEQUENCE [LARGE SCALE GENOMIC DNA]</scope>
    <source>
        <strain evidence="8 9">NBRC 107358</strain>
    </source>
</reference>
<dbReference type="Pfam" id="PF20239">
    <property type="entry name" value="DUF6596"/>
    <property type="match status" value="1"/>
</dbReference>
<evidence type="ECO:0000256" key="2">
    <source>
        <dbReference type="ARBA" id="ARBA00023015"/>
    </source>
</evidence>
<dbReference type="PANTHER" id="PTHR47756:SF2">
    <property type="entry name" value="BLL6612 PROTEIN"/>
    <property type="match status" value="1"/>
</dbReference>
<evidence type="ECO:0000256" key="1">
    <source>
        <dbReference type="ARBA" id="ARBA00010641"/>
    </source>
</evidence>
<dbReference type="InterPro" id="IPR013249">
    <property type="entry name" value="RNA_pol_sigma70_r4_t2"/>
</dbReference>
<evidence type="ECO:0000313" key="8">
    <source>
        <dbReference type="EMBL" id="GIF91325.1"/>
    </source>
</evidence>
<feature type="domain" description="RNA polymerase sigma-70 region 2" evidence="5">
    <location>
        <begin position="10"/>
        <end position="76"/>
    </location>
</feature>
<dbReference type="InterPro" id="IPR046531">
    <property type="entry name" value="DUF6596"/>
</dbReference>
<comment type="similarity">
    <text evidence="1">Belongs to the sigma-70 factor family. ECF subfamily.</text>
</comment>
<dbReference type="InterPro" id="IPR013324">
    <property type="entry name" value="RNA_pol_sigma_r3/r4-like"/>
</dbReference>
<proteinExistence type="inferred from homology"/>
<dbReference type="RefSeq" id="WP_191837832.1">
    <property type="nucleotide sequence ID" value="NZ_BAAALB010000010.1"/>
</dbReference>
<evidence type="ECO:0000313" key="9">
    <source>
        <dbReference type="Proteomes" id="UP000619293"/>
    </source>
</evidence>
<keyword evidence="2" id="KW-0805">Transcription regulation</keyword>
<evidence type="ECO:0000259" key="7">
    <source>
        <dbReference type="Pfam" id="PF20239"/>
    </source>
</evidence>
<keyword evidence="9" id="KW-1185">Reference proteome</keyword>
<dbReference type="SUPFAM" id="SSF88659">
    <property type="entry name" value="Sigma3 and sigma4 domains of RNA polymerase sigma factors"/>
    <property type="match status" value="1"/>
</dbReference>
<dbReference type="Pfam" id="PF04542">
    <property type="entry name" value="Sigma70_r2"/>
    <property type="match status" value="1"/>
</dbReference>
<feature type="domain" description="DUF6596" evidence="7">
    <location>
        <begin position="181"/>
        <end position="281"/>
    </location>
</feature>
<protein>
    <submittedName>
        <fullName evidence="8">RNA polymerase sigma24 factor</fullName>
    </submittedName>
</protein>
<dbReference type="AlphaFoldDB" id="A0A8J3NUJ5"/>
<name>A0A8J3NUJ5_9ACTN</name>
<dbReference type="GO" id="GO:0006352">
    <property type="term" value="P:DNA-templated transcription initiation"/>
    <property type="evidence" value="ECO:0007669"/>
    <property type="project" value="InterPro"/>
</dbReference>
<dbReference type="Proteomes" id="UP000619293">
    <property type="component" value="Unassembled WGS sequence"/>
</dbReference>
<dbReference type="InterPro" id="IPR007627">
    <property type="entry name" value="RNA_pol_sigma70_r2"/>
</dbReference>
<evidence type="ECO:0000259" key="6">
    <source>
        <dbReference type="Pfam" id="PF08281"/>
    </source>
</evidence>
<dbReference type="PANTHER" id="PTHR47756">
    <property type="entry name" value="BLL6612 PROTEIN-RELATED"/>
    <property type="match status" value="1"/>
</dbReference>
<keyword evidence="4" id="KW-0804">Transcription</keyword>
<accession>A0A8J3NUJ5</accession>
<evidence type="ECO:0000256" key="4">
    <source>
        <dbReference type="ARBA" id="ARBA00023163"/>
    </source>
</evidence>
<sequence length="421" mass="44982">MIVDRRVEDLLRELAPQVLGALVRRYGMFDACEDAVQEALLVAAAKWPADGVPDNPRGWLITVGAHRLLDEVRSESARRRREETVTLATPQSALLGAPADAEPDRDDSLALLFLCCHPALAAPSQVALTLRAVGGLSTEQIATAFLVPTATMAQRISRAKASVKAAGASFAMPAAADRDARLRAVLQVLYLIFNEGYATTAGPDLTAPQLSDEAIRLTRWLCRLLPDDPEVAGLLALMLLTDARRPARTTADGSLVPLAEQDRGRWDRSRIVEGVALISEALPRGAVGPYQLQAAIAAVHDEAPTMADTDWRQILALYTLLEQVTPSPAVTLNRAVAVGHVHGPQAGLDLLTTLAADPRMADHHRLLATRAHLLEQSGDYAAAAAAYRAAAALATNLPERRHLTTRAAQNEGRAPSSARGA</sequence>
<feature type="domain" description="RNA polymerase sigma factor 70 region 4 type 2" evidence="6">
    <location>
        <begin position="112"/>
        <end position="161"/>
    </location>
</feature>
<dbReference type="EMBL" id="BONG01000031">
    <property type="protein sequence ID" value="GIF91325.1"/>
    <property type="molecule type" value="Genomic_DNA"/>
</dbReference>
<dbReference type="GO" id="GO:0016987">
    <property type="term" value="F:sigma factor activity"/>
    <property type="evidence" value="ECO:0007669"/>
    <property type="project" value="UniProtKB-KW"/>
</dbReference>
<keyword evidence="3" id="KW-0731">Sigma factor</keyword>
<comment type="caution">
    <text evidence="8">The sequence shown here is derived from an EMBL/GenBank/DDBJ whole genome shotgun (WGS) entry which is preliminary data.</text>
</comment>
<dbReference type="Gene3D" id="1.10.1740.10">
    <property type="match status" value="1"/>
</dbReference>
<dbReference type="InterPro" id="IPR013325">
    <property type="entry name" value="RNA_pol_sigma_r2"/>
</dbReference>
<organism evidence="8 9">
    <name type="scientific">Catellatospora chokoriensis</name>
    <dbReference type="NCBI Taxonomy" id="310353"/>
    <lineage>
        <taxon>Bacteria</taxon>
        <taxon>Bacillati</taxon>
        <taxon>Actinomycetota</taxon>
        <taxon>Actinomycetes</taxon>
        <taxon>Micromonosporales</taxon>
        <taxon>Micromonosporaceae</taxon>
        <taxon>Catellatospora</taxon>
    </lineage>
</organism>
<evidence type="ECO:0000259" key="5">
    <source>
        <dbReference type="Pfam" id="PF04542"/>
    </source>
</evidence>
<dbReference type="InterPro" id="IPR036388">
    <property type="entry name" value="WH-like_DNA-bd_sf"/>
</dbReference>